<gene>
    <name evidence="6" type="ORF">BDZ94DRAFT_1307682</name>
</gene>
<dbReference type="InterPro" id="IPR002938">
    <property type="entry name" value="FAD-bd"/>
</dbReference>
<dbReference type="SUPFAM" id="SSF51905">
    <property type="entry name" value="FAD/NAD(P)-binding domain"/>
    <property type="match status" value="1"/>
</dbReference>
<keyword evidence="4" id="KW-0560">Oxidoreductase</keyword>
<comment type="caution">
    <text evidence="6">The sequence shown here is derived from an EMBL/GenBank/DDBJ whole genome shotgun (WGS) entry which is preliminary data.</text>
</comment>
<reference evidence="6" key="1">
    <citation type="submission" date="2020-11" db="EMBL/GenBank/DDBJ databases">
        <authorList>
            <consortium name="DOE Joint Genome Institute"/>
            <person name="Ahrendt S."/>
            <person name="Riley R."/>
            <person name="Andreopoulos W."/>
            <person name="Labutti K."/>
            <person name="Pangilinan J."/>
            <person name="Ruiz-Duenas F.J."/>
            <person name="Barrasa J.M."/>
            <person name="Sanchez-Garcia M."/>
            <person name="Camarero S."/>
            <person name="Miyauchi S."/>
            <person name="Serrano A."/>
            <person name="Linde D."/>
            <person name="Babiker R."/>
            <person name="Drula E."/>
            <person name="Ayuso-Fernandez I."/>
            <person name="Pacheco R."/>
            <person name="Padilla G."/>
            <person name="Ferreira P."/>
            <person name="Barriuso J."/>
            <person name="Kellner H."/>
            <person name="Castanera R."/>
            <person name="Alfaro M."/>
            <person name="Ramirez L."/>
            <person name="Pisabarro A.G."/>
            <person name="Kuo A."/>
            <person name="Tritt A."/>
            <person name="Lipzen A."/>
            <person name="He G."/>
            <person name="Yan M."/>
            <person name="Ng V."/>
            <person name="Cullen D."/>
            <person name="Martin F."/>
            <person name="Rosso M.-N."/>
            <person name="Henrissat B."/>
            <person name="Hibbett D."/>
            <person name="Martinez A.T."/>
            <person name="Grigoriev I.V."/>
        </authorList>
    </citation>
    <scope>NUCLEOTIDE SEQUENCE</scope>
    <source>
        <strain evidence="6">CBS 247.69</strain>
    </source>
</reference>
<proteinExistence type="predicted"/>
<dbReference type="EMBL" id="MU150252">
    <property type="protein sequence ID" value="KAF9464692.1"/>
    <property type="molecule type" value="Genomic_DNA"/>
</dbReference>
<dbReference type="InterPro" id="IPR036188">
    <property type="entry name" value="FAD/NAD-bd_sf"/>
</dbReference>
<feature type="domain" description="FAD-binding" evidence="5">
    <location>
        <begin position="311"/>
        <end position="381"/>
    </location>
</feature>
<protein>
    <recommendedName>
        <fullName evidence="5">FAD-binding domain-containing protein</fullName>
    </recommendedName>
</protein>
<dbReference type="Gene3D" id="3.30.70.2450">
    <property type="match status" value="1"/>
</dbReference>
<accession>A0A9P6CG48</accession>
<keyword evidence="7" id="KW-1185">Reference proteome</keyword>
<evidence type="ECO:0000256" key="4">
    <source>
        <dbReference type="ARBA" id="ARBA00023002"/>
    </source>
</evidence>
<name>A0A9P6CG48_9AGAR</name>
<dbReference type="InterPro" id="IPR050641">
    <property type="entry name" value="RIFMO-like"/>
</dbReference>
<evidence type="ECO:0000256" key="3">
    <source>
        <dbReference type="ARBA" id="ARBA00022827"/>
    </source>
</evidence>
<evidence type="ECO:0000259" key="5">
    <source>
        <dbReference type="Pfam" id="PF01494"/>
    </source>
</evidence>
<dbReference type="PANTHER" id="PTHR43004">
    <property type="entry name" value="TRK SYSTEM POTASSIUM UPTAKE PROTEIN"/>
    <property type="match status" value="1"/>
</dbReference>
<dbReference type="GO" id="GO:0016709">
    <property type="term" value="F:oxidoreductase activity, acting on paired donors, with incorporation or reduction of molecular oxygen, NAD(P)H as one donor, and incorporation of one atom of oxygen"/>
    <property type="evidence" value="ECO:0007669"/>
    <property type="project" value="UniProtKB-ARBA"/>
</dbReference>
<dbReference type="OrthoDB" id="10016252at2759"/>
<dbReference type="AlphaFoldDB" id="A0A9P6CG48"/>
<organism evidence="6 7">
    <name type="scientific">Collybia nuda</name>
    <dbReference type="NCBI Taxonomy" id="64659"/>
    <lineage>
        <taxon>Eukaryota</taxon>
        <taxon>Fungi</taxon>
        <taxon>Dikarya</taxon>
        <taxon>Basidiomycota</taxon>
        <taxon>Agaricomycotina</taxon>
        <taxon>Agaricomycetes</taxon>
        <taxon>Agaricomycetidae</taxon>
        <taxon>Agaricales</taxon>
        <taxon>Tricholomatineae</taxon>
        <taxon>Clitocybaceae</taxon>
        <taxon>Collybia</taxon>
    </lineage>
</organism>
<evidence type="ECO:0000256" key="1">
    <source>
        <dbReference type="ARBA" id="ARBA00001974"/>
    </source>
</evidence>
<dbReference type="GO" id="GO:0071949">
    <property type="term" value="F:FAD binding"/>
    <property type="evidence" value="ECO:0007669"/>
    <property type="project" value="InterPro"/>
</dbReference>
<comment type="cofactor">
    <cofactor evidence="1">
        <name>FAD</name>
        <dbReference type="ChEBI" id="CHEBI:57692"/>
    </cofactor>
</comment>
<evidence type="ECO:0000313" key="6">
    <source>
        <dbReference type="EMBL" id="KAF9464692.1"/>
    </source>
</evidence>
<evidence type="ECO:0000313" key="7">
    <source>
        <dbReference type="Proteomes" id="UP000807353"/>
    </source>
</evidence>
<sequence length="430" mass="46266">MSTSEQTHVLIVGAGPTGLSTALSLLNQGFHDFLIVEETSSKGPASRAITIHAATLEALDSIHCADPLVDLGIKGEGMEVSDRSSTFLAATFSSLAPYTRFPFVLLLSQSTTEEVLEARLLKLGVSILKSEKVVGLKSKDDGSVQVLFESGKVISTRYVVGADGARSTIRHLVNIGFTDPDGMPVDEQLNQMILADVVFSSDSIVLPKNTVQGTTSAGRVFLTVPLPKSAESDESVYRIGFNVPISSGPLPSSPSTVYLQQFLNDQGPVQLSSDPSINPNPIYISKTIWATRFRTHAAIADKFLVHIPPDISDSTRRTAVILVGDAAHIHAPAGGLGMNLGIRDGIDLGVALSAHLKSPNEDNGVLEEYTSIRRRRALSTIRLTKRIMYVIGALGATRFLNISYWGIRLLALIPFLRRLVAWNLSGLGNR</sequence>
<dbReference type="Gene3D" id="3.50.50.60">
    <property type="entry name" value="FAD/NAD(P)-binding domain"/>
    <property type="match status" value="1"/>
</dbReference>
<feature type="domain" description="FAD-binding" evidence="5">
    <location>
        <begin position="7"/>
        <end position="183"/>
    </location>
</feature>
<dbReference type="PRINTS" id="PR00420">
    <property type="entry name" value="RNGMNOXGNASE"/>
</dbReference>
<keyword evidence="3" id="KW-0274">FAD</keyword>
<keyword evidence="2" id="KW-0285">Flavoprotein</keyword>
<dbReference type="Proteomes" id="UP000807353">
    <property type="component" value="Unassembled WGS sequence"/>
</dbReference>
<dbReference type="PANTHER" id="PTHR43004:SF19">
    <property type="entry name" value="BINDING MONOOXYGENASE, PUTATIVE (JCVI)-RELATED"/>
    <property type="match status" value="1"/>
</dbReference>
<evidence type="ECO:0000256" key="2">
    <source>
        <dbReference type="ARBA" id="ARBA00022630"/>
    </source>
</evidence>
<dbReference type="Pfam" id="PF01494">
    <property type="entry name" value="FAD_binding_3"/>
    <property type="match status" value="2"/>
</dbReference>